<keyword evidence="5 9" id="KW-0472">Membrane</keyword>
<evidence type="ECO:0000256" key="5">
    <source>
        <dbReference type="ARBA" id="ARBA00023136"/>
    </source>
</evidence>
<reference evidence="12 13" key="1">
    <citation type="submission" date="2019-09" db="EMBL/GenBank/DDBJ databases">
        <title>NBRP : Genome information of microbial organism related human and environment.</title>
        <authorList>
            <person name="Hattori M."/>
            <person name="Oshima K."/>
            <person name="Inaba H."/>
            <person name="Suda W."/>
            <person name="Sakamoto M."/>
            <person name="Iino T."/>
            <person name="Kitahara M."/>
            <person name="Oshida Y."/>
            <person name="Iida T."/>
            <person name="Kudo T."/>
            <person name="Itoh T."/>
            <person name="Ohkuma M."/>
        </authorList>
    </citation>
    <scope>NUCLEOTIDE SEQUENCE [LARGE SCALE GENOMIC DNA]</scope>
    <source>
        <strain evidence="12 13">Hi-2</strain>
    </source>
</reference>
<organism evidence="12 13">
    <name type="scientific">Iodidimonas gelatinilytica</name>
    <dbReference type="NCBI Taxonomy" id="1236966"/>
    <lineage>
        <taxon>Bacteria</taxon>
        <taxon>Pseudomonadati</taxon>
        <taxon>Pseudomonadota</taxon>
        <taxon>Alphaproteobacteria</taxon>
        <taxon>Iodidimonadales</taxon>
        <taxon>Iodidimonadaceae</taxon>
        <taxon>Iodidimonas</taxon>
    </lineage>
</organism>
<keyword evidence="4 9" id="KW-1133">Transmembrane helix</keyword>
<feature type="transmembrane region" description="Helical" evidence="9">
    <location>
        <begin position="292"/>
        <end position="313"/>
    </location>
</feature>
<comment type="subcellular location">
    <subcellularLocation>
        <location evidence="1">Cell membrane</location>
        <topology evidence="1">Multi-pass membrane protein</topology>
    </subcellularLocation>
    <subcellularLocation>
        <location evidence="6">Membrane</location>
        <topology evidence="6">Multi-pass membrane protein</topology>
    </subcellularLocation>
</comment>
<sequence length="476" mass="51363">MNKFLTTAIALVMGGLASTAFAQDATDEQPAPPPSQMRPADLDSLLDQVRRGRVTETSEHRQREAEFRARRDQQDRLLTEANQEQASEERTSERLEKAIQDNEQSIRELDATLQERLGELKEMFGVLQQVAGDTRGTIESSLITVEYGKERRLEGINNLIAKASRSSTLPSINEIEVLWQEMMLEMVASGEVTKFDHSIVAADGEKKNVELVRVGNFNLVSDGKYYDYLPESGNVVELGRQPSARFTGSTADLVNASAGDTVAFGVDPTRGQLLGLLIQSPTLQERVDQGGAVGYVTLALGAIGVVIAILKMITLSITTAKVRSQTKTPGDPKASNPLGRVLTVYKENPTVDVETLELKLDEAILRETPALERGLTVIKLISAVAPLLGLLGTVTGMIATFQAITLFGTGDPKLMANGISQALVTTVIGLVVAIPTLLLHSFVAGMSKRVIHVLEEQSAGIVAVHAEKEQGRAVAS</sequence>
<feature type="transmembrane region" description="Helical" evidence="9">
    <location>
        <begin position="419"/>
        <end position="439"/>
    </location>
</feature>
<name>A0A5A7MQQ4_9PROT</name>
<keyword evidence="12" id="KW-0969">Cilium</keyword>
<dbReference type="PIRSF" id="PIRSF037714">
    <property type="entry name" value="TolR"/>
    <property type="match status" value="1"/>
</dbReference>
<feature type="domain" description="MotA/TolQ/ExbB proton channel" evidence="11">
    <location>
        <begin position="349"/>
        <end position="455"/>
    </location>
</feature>
<evidence type="ECO:0000256" key="1">
    <source>
        <dbReference type="ARBA" id="ARBA00004651"/>
    </source>
</evidence>
<evidence type="ECO:0000259" key="11">
    <source>
        <dbReference type="Pfam" id="PF01618"/>
    </source>
</evidence>
<keyword evidence="7" id="KW-0175">Coiled coil</keyword>
<dbReference type="PANTHER" id="PTHR30625:SF11">
    <property type="entry name" value="MOTA_TOLQ_EXBB PROTON CHANNEL DOMAIN-CONTAINING PROTEIN"/>
    <property type="match status" value="1"/>
</dbReference>
<evidence type="ECO:0000256" key="7">
    <source>
        <dbReference type="SAM" id="Coils"/>
    </source>
</evidence>
<keyword evidence="12" id="KW-0282">Flagellum</keyword>
<dbReference type="AlphaFoldDB" id="A0A5A7MQQ4"/>
<dbReference type="InterPro" id="IPR017270">
    <property type="entry name" value="MotA/TolQ/ExbB-rel"/>
</dbReference>
<comment type="caution">
    <text evidence="12">The sequence shown here is derived from an EMBL/GenBank/DDBJ whole genome shotgun (WGS) entry which is preliminary data.</text>
</comment>
<dbReference type="InterPro" id="IPR002898">
    <property type="entry name" value="MotA_ExbB_proton_chnl"/>
</dbReference>
<feature type="chain" id="PRO_5022733906" evidence="10">
    <location>
        <begin position="23"/>
        <end position="476"/>
    </location>
</feature>
<keyword evidence="6" id="KW-0653">Protein transport</keyword>
<evidence type="ECO:0000313" key="13">
    <source>
        <dbReference type="Proteomes" id="UP000322084"/>
    </source>
</evidence>
<keyword evidence="3 9" id="KW-0812">Transmembrane</keyword>
<keyword evidence="12" id="KW-0966">Cell projection</keyword>
<gene>
    <name evidence="12" type="primary">ttpC</name>
    <name evidence="12" type="ORF">JCM17844_08160</name>
</gene>
<evidence type="ECO:0000256" key="6">
    <source>
        <dbReference type="RuleBase" id="RU004057"/>
    </source>
</evidence>
<dbReference type="Pfam" id="PF01618">
    <property type="entry name" value="MotA_ExbB"/>
    <property type="match status" value="1"/>
</dbReference>
<dbReference type="PANTHER" id="PTHR30625">
    <property type="entry name" value="PROTEIN TOLQ"/>
    <property type="match status" value="1"/>
</dbReference>
<accession>A0A5A7MQQ4</accession>
<dbReference type="RefSeq" id="WP_149999727.1">
    <property type="nucleotide sequence ID" value="NZ_BKCL01000002.1"/>
</dbReference>
<evidence type="ECO:0000313" key="12">
    <source>
        <dbReference type="EMBL" id="GEQ97179.1"/>
    </source>
</evidence>
<protein>
    <submittedName>
        <fullName evidence="12">Flagellar motor protein MotA</fullName>
    </submittedName>
</protein>
<dbReference type="GO" id="GO:0017038">
    <property type="term" value="P:protein import"/>
    <property type="evidence" value="ECO:0007669"/>
    <property type="project" value="TreeGrafter"/>
</dbReference>
<proteinExistence type="inferred from homology"/>
<evidence type="ECO:0000256" key="2">
    <source>
        <dbReference type="ARBA" id="ARBA00022475"/>
    </source>
</evidence>
<feature type="region of interest" description="Disordered" evidence="8">
    <location>
        <begin position="52"/>
        <end position="73"/>
    </location>
</feature>
<evidence type="ECO:0000256" key="4">
    <source>
        <dbReference type="ARBA" id="ARBA00022989"/>
    </source>
</evidence>
<feature type="signal peptide" evidence="10">
    <location>
        <begin position="1"/>
        <end position="22"/>
    </location>
</feature>
<keyword evidence="2" id="KW-1003">Cell membrane</keyword>
<feature type="coiled-coil region" evidence="7">
    <location>
        <begin position="78"/>
        <end position="115"/>
    </location>
</feature>
<evidence type="ECO:0000256" key="3">
    <source>
        <dbReference type="ARBA" id="ARBA00022692"/>
    </source>
</evidence>
<dbReference type="Proteomes" id="UP000322084">
    <property type="component" value="Unassembled WGS sequence"/>
</dbReference>
<evidence type="ECO:0000256" key="10">
    <source>
        <dbReference type="SAM" id="SignalP"/>
    </source>
</evidence>
<dbReference type="GO" id="GO:0005886">
    <property type="term" value="C:plasma membrane"/>
    <property type="evidence" value="ECO:0007669"/>
    <property type="project" value="UniProtKB-SubCell"/>
</dbReference>
<keyword evidence="6" id="KW-0813">Transport</keyword>
<evidence type="ECO:0000256" key="9">
    <source>
        <dbReference type="SAM" id="Phobius"/>
    </source>
</evidence>
<comment type="similarity">
    <text evidence="6">Belongs to the exbB/tolQ family.</text>
</comment>
<keyword evidence="10" id="KW-0732">Signal</keyword>
<evidence type="ECO:0000256" key="8">
    <source>
        <dbReference type="SAM" id="MobiDB-lite"/>
    </source>
</evidence>
<dbReference type="InterPro" id="IPR050790">
    <property type="entry name" value="ExbB/TolQ_transport"/>
</dbReference>
<dbReference type="EMBL" id="BKCL01000002">
    <property type="protein sequence ID" value="GEQ97179.1"/>
    <property type="molecule type" value="Genomic_DNA"/>
</dbReference>
<feature type="transmembrane region" description="Helical" evidence="9">
    <location>
        <begin position="380"/>
        <end position="407"/>
    </location>
</feature>